<accession>A0A5B7HT13</accession>
<comment type="caution">
    <text evidence="1">The sequence shown here is derived from an EMBL/GenBank/DDBJ whole genome shotgun (WGS) entry which is preliminary data.</text>
</comment>
<dbReference type="EMBL" id="VSRR010035639">
    <property type="protein sequence ID" value="MPC72895.1"/>
    <property type="molecule type" value="Genomic_DNA"/>
</dbReference>
<dbReference type="Proteomes" id="UP000324222">
    <property type="component" value="Unassembled WGS sequence"/>
</dbReference>
<evidence type="ECO:0000313" key="2">
    <source>
        <dbReference type="Proteomes" id="UP000324222"/>
    </source>
</evidence>
<reference evidence="1 2" key="1">
    <citation type="submission" date="2019-05" db="EMBL/GenBank/DDBJ databases">
        <title>Another draft genome of Portunus trituberculatus and its Hox gene families provides insights of decapod evolution.</title>
        <authorList>
            <person name="Jeong J.-H."/>
            <person name="Song I."/>
            <person name="Kim S."/>
            <person name="Choi T."/>
            <person name="Kim D."/>
            <person name="Ryu S."/>
            <person name="Kim W."/>
        </authorList>
    </citation>
    <scope>NUCLEOTIDE SEQUENCE [LARGE SCALE GENOMIC DNA]</scope>
    <source>
        <tissue evidence="1">Muscle</tissue>
    </source>
</reference>
<keyword evidence="2" id="KW-1185">Reference proteome</keyword>
<proteinExistence type="predicted"/>
<sequence>MFVTHRGLACCTDLLAGRLRQGSKPAVLCTVPKPEVAENTSVTRVQTSGGQAGSLLGRSGRDWFKAVLRATPPLPLYGEEVMQSRLTLTLACLCWTERHKLPVFMIVYQCG</sequence>
<organism evidence="1 2">
    <name type="scientific">Portunus trituberculatus</name>
    <name type="common">Swimming crab</name>
    <name type="synonym">Neptunus trituberculatus</name>
    <dbReference type="NCBI Taxonomy" id="210409"/>
    <lineage>
        <taxon>Eukaryota</taxon>
        <taxon>Metazoa</taxon>
        <taxon>Ecdysozoa</taxon>
        <taxon>Arthropoda</taxon>
        <taxon>Crustacea</taxon>
        <taxon>Multicrustacea</taxon>
        <taxon>Malacostraca</taxon>
        <taxon>Eumalacostraca</taxon>
        <taxon>Eucarida</taxon>
        <taxon>Decapoda</taxon>
        <taxon>Pleocyemata</taxon>
        <taxon>Brachyura</taxon>
        <taxon>Eubrachyura</taxon>
        <taxon>Portunoidea</taxon>
        <taxon>Portunidae</taxon>
        <taxon>Portuninae</taxon>
        <taxon>Portunus</taxon>
    </lineage>
</organism>
<dbReference type="AlphaFoldDB" id="A0A5B7HT13"/>
<evidence type="ECO:0000313" key="1">
    <source>
        <dbReference type="EMBL" id="MPC72895.1"/>
    </source>
</evidence>
<protein>
    <submittedName>
        <fullName evidence="1">Uncharacterized protein</fullName>
    </submittedName>
</protein>
<gene>
    <name evidence="1" type="ORF">E2C01_067208</name>
</gene>
<name>A0A5B7HT13_PORTR</name>